<evidence type="ECO:0000256" key="1">
    <source>
        <dbReference type="SAM" id="Coils"/>
    </source>
</evidence>
<dbReference type="Proteomes" id="UP000183567">
    <property type="component" value="Unassembled WGS sequence"/>
</dbReference>
<dbReference type="GO" id="GO:0005634">
    <property type="term" value="C:nucleus"/>
    <property type="evidence" value="ECO:0007669"/>
    <property type="project" value="InterPro"/>
</dbReference>
<dbReference type="InterPro" id="IPR009349">
    <property type="entry name" value="TRIP4/RQT4_C2HC5_Znf"/>
</dbReference>
<feature type="region of interest" description="Disordered" evidence="2">
    <location>
        <begin position="216"/>
        <end position="275"/>
    </location>
</feature>
<accession>A0A1J8QBZ5</accession>
<dbReference type="STRING" id="180088.A0A1J8QBZ5"/>
<dbReference type="GO" id="GO:0008270">
    <property type="term" value="F:zinc ion binding"/>
    <property type="evidence" value="ECO:0007669"/>
    <property type="project" value="InterPro"/>
</dbReference>
<dbReference type="GO" id="GO:0072344">
    <property type="term" value="P:rescue of stalled ribosome"/>
    <property type="evidence" value="ECO:0007669"/>
    <property type="project" value="InterPro"/>
</dbReference>
<sequence length="275" mass="30356">MPRTAWSISAGSVPSDRLRPAQRPQHAPQKQNKGKGKTQEPLKSKALCKLQSLAEGIQKSSGREKDPKGGCFCQGEALALLLWFIAPRTAEIPLSNPAREHDLSPYTPICRDCGLILCAINLPYYACPHCSAVLLSDAARSSLSTRLNEEISKQIKKEEEEKERVVQEAREAEGAFPVLLGSGTLPSPLNTPFRPPAQTHKVLSLNSKTKKYTVSSYTNTPVSSRPASRAESEEEFHRVAAPPPEVDYVKSSSNRNHPWSNMRIEDLHYVPPPVK</sequence>
<evidence type="ECO:0000313" key="5">
    <source>
        <dbReference type="Proteomes" id="UP000183567"/>
    </source>
</evidence>
<gene>
    <name evidence="4" type="ORF">AZE42_05299</name>
</gene>
<feature type="coiled-coil region" evidence="1">
    <location>
        <begin position="148"/>
        <end position="175"/>
    </location>
</feature>
<feature type="domain" description="TRIP4/RQT4 C2HC5-type zinc finger" evidence="3">
    <location>
        <begin position="98"/>
        <end position="143"/>
    </location>
</feature>
<reference evidence="4 5" key="1">
    <citation type="submission" date="2016-03" db="EMBL/GenBank/DDBJ databases">
        <title>Comparative genomics of the ectomycorrhizal sister species Rhizopogon vinicolor and Rhizopogon vesiculosus (Basidiomycota: Boletales) reveals a divergence of the mating type B locus.</title>
        <authorList>
            <person name="Mujic A.B."/>
            <person name="Kuo A."/>
            <person name="Tritt A."/>
            <person name="Lipzen A."/>
            <person name="Chen C."/>
            <person name="Johnson J."/>
            <person name="Sharma A."/>
            <person name="Barry K."/>
            <person name="Grigoriev I.V."/>
            <person name="Spatafora J.W."/>
        </authorList>
    </citation>
    <scope>NUCLEOTIDE SEQUENCE [LARGE SCALE GENOMIC DNA]</scope>
    <source>
        <strain evidence="4 5">AM-OR11-056</strain>
    </source>
</reference>
<dbReference type="AlphaFoldDB" id="A0A1J8QBZ5"/>
<dbReference type="OrthoDB" id="338816at2759"/>
<dbReference type="Pfam" id="PF06221">
    <property type="entry name" value="zf-C2HC5"/>
    <property type="match status" value="1"/>
</dbReference>
<evidence type="ECO:0000256" key="2">
    <source>
        <dbReference type="SAM" id="MobiDB-lite"/>
    </source>
</evidence>
<organism evidence="4 5">
    <name type="scientific">Rhizopogon vesiculosus</name>
    <dbReference type="NCBI Taxonomy" id="180088"/>
    <lineage>
        <taxon>Eukaryota</taxon>
        <taxon>Fungi</taxon>
        <taxon>Dikarya</taxon>
        <taxon>Basidiomycota</taxon>
        <taxon>Agaricomycotina</taxon>
        <taxon>Agaricomycetes</taxon>
        <taxon>Agaricomycetidae</taxon>
        <taxon>Boletales</taxon>
        <taxon>Suillineae</taxon>
        <taxon>Rhizopogonaceae</taxon>
        <taxon>Rhizopogon</taxon>
    </lineage>
</organism>
<feature type="compositionally biased region" description="Polar residues" evidence="2">
    <location>
        <begin position="250"/>
        <end position="259"/>
    </location>
</feature>
<feature type="compositionally biased region" description="Basic and acidic residues" evidence="2">
    <location>
        <begin position="228"/>
        <end position="238"/>
    </location>
</feature>
<comment type="caution">
    <text evidence="4">The sequence shown here is derived from an EMBL/GenBank/DDBJ whole genome shotgun (WGS) entry which is preliminary data.</text>
</comment>
<feature type="region of interest" description="Disordered" evidence="2">
    <location>
        <begin position="1"/>
        <end position="43"/>
    </location>
</feature>
<dbReference type="GO" id="GO:0180022">
    <property type="term" value="C:RQC-trigger complex"/>
    <property type="evidence" value="ECO:0007669"/>
    <property type="project" value="InterPro"/>
</dbReference>
<evidence type="ECO:0000313" key="4">
    <source>
        <dbReference type="EMBL" id="OJA18183.1"/>
    </source>
</evidence>
<evidence type="ECO:0000259" key="3">
    <source>
        <dbReference type="Pfam" id="PF06221"/>
    </source>
</evidence>
<keyword evidence="1" id="KW-0175">Coiled coil</keyword>
<protein>
    <recommendedName>
        <fullName evidence="3">TRIP4/RQT4 C2HC5-type zinc finger domain-containing protein</fullName>
    </recommendedName>
</protein>
<dbReference type="EMBL" id="LVVM01001592">
    <property type="protein sequence ID" value="OJA18183.1"/>
    <property type="molecule type" value="Genomic_DNA"/>
</dbReference>
<proteinExistence type="predicted"/>
<keyword evidence="5" id="KW-1185">Reference proteome</keyword>
<feature type="compositionally biased region" description="Polar residues" evidence="2">
    <location>
        <begin position="1"/>
        <end position="12"/>
    </location>
</feature>
<name>A0A1J8QBZ5_9AGAM</name>